<dbReference type="EMBL" id="RBIJ01000008">
    <property type="protein sequence ID" value="RKQ83511.1"/>
    <property type="molecule type" value="Genomic_DNA"/>
</dbReference>
<dbReference type="InterPro" id="IPR052926">
    <property type="entry name" value="Metallo-beta-lactamase_dom"/>
</dbReference>
<dbReference type="SMART" id="SM00849">
    <property type="entry name" value="Lactamase_B"/>
    <property type="match status" value="1"/>
</dbReference>
<reference evidence="2 3" key="1">
    <citation type="submission" date="2018-10" db="EMBL/GenBank/DDBJ databases">
        <title>Genomic Encyclopedia of Type Strains, Phase IV (KMG-IV): sequencing the most valuable type-strain genomes for metagenomic binning, comparative biology and taxonomic classification.</title>
        <authorList>
            <person name="Goeker M."/>
        </authorList>
    </citation>
    <scope>NUCLEOTIDE SEQUENCE [LARGE SCALE GENOMIC DNA]</scope>
    <source>
        <strain evidence="2 3">DSM 22653</strain>
    </source>
</reference>
<accession>A0A660KUL4</accession>
<dbReference type="OrthoDB" id="9803916at2"/>
<dbReference type="GO" id="GO:0016740">
    <property type="term" value="F:transferase activity"/>
    <property type="evidence" value="ECO:0007669"/>
    <property type="project" value="TreeGrafter"/>
</dbReference>
<proteinExistence type="predicted"/>
<dbReference type="Pfam" id="PF00753">
    <property type="entry name" value="Lactamase_B"/>
    <property type="match status" value="1"/>
</dbReference>
<dbReference type="InterPro" id="IPR036866">
    <property type="entry name" value="RibonucZ/Hydroxyglut_hydro"/>
</dbReference>
<feature type="domain" description="Metallo-beta-lactamase" evidence="1">
    <location>
        <begin position="23"/>
        <end position="251"/>
    </location>
</feature>
<dbReference type="CDD" id="cd07713">
    <property type="entry name" value="DHPS-like_MBL-fold"/>
    <property type="match status" value="1"/>
</dbReference>
<comment type="caution">
    <text evidence="2">The sequence shown here is derived from an EMBL/GenBank/DDBJ whole genome shotgun (WGS) entry which is preliminary data.</text>
</comment>
<dbReference type="PANTHER" id="PTHR13754:SF13">
    <property type="entry name" value="METALLO-BETA-LACTAMASE SUPERFAMILY PROTEIN (AFU_ORTHOLOGUE AFUA_3G07630)"/>
    <property type="match status" value="1"/>
</dbReference>
<evidence type="ECO:0000313" key="2">
    <source>
        <dbReference type="EMBL" id="RKQ83511.1"/>
    </source>
</evidence>
<dbReference type="RefSeq" id="WP_121444990.1">
    <property type="nucleotide sequence ID" value="NZ_RBIJ01000008.1"/>
</dbReference>
<sequence>MATRVTVLVENTAGAMFRVRAEHGLAFFVEHDGHAFLFDTGQRGTVVENARSLGVDLTRAEAVLLSHGHYDHTGGLRAVLEELGRGIPVYGHPDVFSSHYVRDSRRELPLRYIGIPFRKEELASLGAEFRLGREAVEVFPGVWWSGEVPRHTEFEEGDPRMVVVEEGGEREDPILDDASVYLVTPEGLVILLGCAHAGVINIVEHARSVTGVSRVRAILGGTHLGSVPERQVRATLEALEGLDFDLLAANHCTGLEIEAELRRRFGSRFAFAPAGAVFTF</sequence>
<dbReference type="SUPFAM" id="SSF56281">
    <property type="entry name" value="Metallo-hydrolase/oxidoreductase"/>
    <property type="match status" value="1"/>
</dbReference>
<name>A0A660KUL4_9BACL</name>
<dbReference type="InterPro" id="IPR001279">
    <property type="entry name" value="Metallo-B-lactamas"/>
</dbReference>
<dbReference type="PANTHER" id="PTHR13754">
    <property type="entry name" value="METALLO-BETA-LACTAMASE SUPERFAMILY PROTEIN"/>
    <property type="match status" value="1"/>
</dbReference>
<organism evidence="2 3">
    <name type="scientific">Brockia lithotrophica</name>
    <dbReference type="NCBI Taxonomy" id="933949"/>
    <lineage>
        <taxon>Bacteria</taxon>
        <taxon>Bacillati</taxon>
        <taxon>Bacillota</taxon>
        <taxon>Bacilli</taxon>
        <taxon>Bacillales</taxon>
        <taxon>Bacillales Family X. Incertae Sedis</taxon>
        <taxon>Brockia</taxon>
    </lineage>
</organism>
<evidence type="ECO:0000259" key="1">
    <source>
        <dbReference type="SMART" id="SM00849"/>
    </source>
</evidence>
<gene>
    <name evidence="2" type="ORF">C7438_1764</name>
</gene>
<dbReference type="Proteomes" id="UP000267019">
    <property type="component" value="Unassembled WGS sequence"/>
</dbReference>
<dbReference type="InterPro" id="IPR041712">
    <property type="entry name" value="DHPS-like_MBL-fold"/>
</dbReference>
<evidence type="ECO:0000313" key="3">
    <source>
        <dbReference type="Proteomes" id="UP000267019"/>
    </source>
</evidence>
<dbReference type="Gene3D" id="3.60.15.10">
    <property type="entry name" value="Ribonuclease Z/Hydroxyacylglutathione hydrolase-like"/>
    <property type="match status" value="1"/>
</dbReference>
<protein>
    <submittedName>
        <fullName evidence="2">7, 8-dihydropterin-6-yl-methyl-4-(Beta-D-ribofuranosyl)aminobenzene 5'-phosphate synthase</fullName>
    </submittedName>
</protein>
<keyword evidence="3" id="KW-1185">Reference proteome</keyword>
<dbReference type="AlphaFoldDB" id="A0A660KUL4"/>